<feature type="region of interest" description="Disordered" evidence="3">
    <location>
        <begin position="201"/>
        <end position="249"/>
    </location>
</feature>
<dbReference type="InterPro" id="IPR052240">
    <property type="entry name" value="SAP_domain_ribonucleoprotein"/>
</dbReference>
<sequence length="249" mass="26647">MEDLSKMKVAELKQALKDRGLPTSGTKPDLVKRLGEALGTSVDSSADAGLDDSLQGIDEILNEDASPPFPKKSSIAEPAPSQPSEPVKVETPSTEENVAPASNGVSEKSDEPKPAAGSDEKIAKPVEVSKLSHEERLKMRAEKYGVVSTEAKKELRAQRFGLPSSGGALSGLGTGQQNVDVDKLKKRAERFGTVVSKSLTKVEEDERKRKRAERFGASDAISTNVSSGLSSEEVEAKKKKRAERFGLTT</sequence>
<evidence type="ECO:0000313" key="5">
    <source>
        <dbReference type="Proteomes" id="UP000694888"/>
    </source>
</evidence>
<dbReference type="PANTHER" id="PTHR46551">
    <property type="entry name" value="SAP DOMAIN-CONTAINING RIBONUCLEOPROTEIN"/>
    <property type="match status" value="1"/>
</dbReference>
<name>A0ABM0K7C5_APLCA</name>
<evidence type="ECO:0000256" key="2">
    <source>
        <dbReference type="ARBA" id="ARBA00046328"/>
    </source>
</evidence>
<reference evidence="6" key="1">
    <citation type="submission" date="2025-08" db="UniProtKB">
        <authorList>
            <consortium name="RefSeq"/>
        </authorList>
    </citation>
    <scope>IDENTIFICATION</scope>
</reference>
<evidence type="ECO:0000313" key="6">
    <source>
        <dbReference type="RefSeq" id="XP_005110485.1"/>
    </source>
</evidence>
<dbReference type="InterPro" id="IPR003034">
    <property type="entry name" value="SAP_dom"/>
</dbReference>
<dbReference type="RefSeq" id="XP_005110485.1">
    <property type="nucleotide sequence ID" value="XM_005110428.3"/>
</dbReference>
<feature type="compositionally biased region" description="Low complexity" evidence="3">
    <location>
        <begin position="41"/>
        <end position="54"/>
    </location>
</feature>
<gene>
    <name evidence="6" type="primary">LOC101845507</name>
</gene>
<dbReference type="GeneID" id="101845507"/>
<dbReference type="Proteomes" id="UP000694888">
    <property type="component" value="Unplaced"/>
</dbReference>
<keyword evidence="6" id="KW-0687">Ribonucleoprotein</keyword>
<organism evidence="5 6">
    <name type="scientific">Aplysia californica</name>
    <name type="common">California sea hare</name>
    <dbReference type="NCBI Taxonomy" id="6500"/>
    <lineage>
        <taxon>Eukaryota</taxon>
        <taxon>Metazoa</taxon>
        <taxon>Spiralia</taxon>
        <taxon>Lophotrochozoa</taxon>
        <taxon>Mollusca</taxon>
        <taxon>Gastropoda</taxon>
        <taxon>Heterobranchia</taxon>
        <taxon>Euthyneura</taxon>
        <taxon>Tectipleura</taxon>
        <taxon>Aplysiida</taxon>
        <taxon>Aplysioidea</taxon>
        <taxon>Aplysiidae</taxon>
        <taxon>Aplysia</taxon>
    </lineage>
</organism>
<feature type="compositionally biased region" description="Basic and acidic residues" evidence="3">
    <location>
        <begin position="107"/>
        <end position="124"/>
    </location>
</feature>
<dbReference type="SUPFAM" id="SSF68906">
    <property type="entry name" value="SAP domain"/>
    <property type="match status" value="1"/>
</dbReference>
<evidence type="ECO:0000259" key="4">
    <source>
        <dbReference type="PROSITE" id="PS50800"/>
    </source>
</evidence>
<dbReference type="Pfam" id="PF02037">
    <property type="entry name" value="SAP"/>
    <property type="match status" value="1"/>
</dbReference>
<evidence type="ECO:0000256" key="1">
    <source>
        <dbReference type="ARBA" id="ARBA00022553"/>
    </source>
</evidence>
<keyword evidence="1" id="KW-0597">Phosphoprotein</keyword>
<dbReference type="InterPro" id="IPR036361">
    <property type="entry name" value="SAP_dom_sf"/>
</dbReference>
<feature type="compositionally biased region" description="Polar residues" evidence="3">
    <location>
        <begin position="220"/>
        <end position="230"/>
    </location>
</feature>
<proteinExistence type="inferred from homology"/>
<comment type="similarity">
    <text evidence="2">Belongs to the SAP domain-containing ribonucleoprotein family.</text>
</comment>
<dbReference type="GO" id="GO:1990904">
    <property type="term" value="C:ribonucleoprotein complex"/>
    <property type="evidence" value="ECO:0007669"/>
    <property type="project" value="UniProtKB-KW"/>
</dbReference>
<keyword evidence="5" id="KW-1185">Reference proteome</keyword>
<dbReference type="Gene3D" id="1.10.720.30">
    <property type="entry name" value="SAP domain"/>
    <property type="match status" value="1"/>
</dbReference>
<accession>A0ABM0K7C5</accession>
<dbReference type="PANTHER" id="PTHR46551:SF1">
    <property type="entry name" value="SAP DOMAIN-CONTAINING RIBONUCLEOPROTEIN"/>
    <property type="match status" value="1"/>
</dbReference>
<dbReference type="PROSITE" id="PS50800">
    <property type="entry name" value="SAP"/>
    <property type="match status" value="1"/>
</dbReference>
<evidence type="ECO:0000256" key="3">
    <source>
        <dbReference type="SAM" id="MobiDB-lite"/>
    </source>
</evidence>
<protein>
    <submittedName>
        <fullName evidence="6">SAP domain-containing ribonucleoprotein</fullName>
    </submittedName>
</protein>
<dbReference type="SMART" id="SM00513">
    <property type="entry name" value="SAP"/>
    <property type="match status" value="1"/>
</dbReference>
<feature type="region of interest" description="Disordered" evidence="3">
    <location>
        <begin position="40"/>
        <end position="134"/>
    </location>
</feature>
<feature type="domain" description="SAP" evidence="4">
    <location>
        <begin position="4"/>
        <end position="38"/>
    </location>
</feature>